<dbReference type="RefSeq" id="WP_170117748.1">
    <property type="nucleotide sequence ID" value="NZ_PYGK01000050.1"/>
</dbReference>
<evidence type="ECO:0000313" key="2">
    <source>
        <dbReference type="Proteomes" id="UP000240978"/>
    </source>
</evidence>
<keyword evidence="2" id="KW-1185">Reference proteome</keyword>
<accession>A0A2P8F6H3</accession>
<feature type="non-terminal residue" evidence="1">
    <location>
        <position position="1"/>
    </location>
</feature>
<dbReference type="EMBL" id="PYGK01000050">
    <property type="protein sequence ID" value="PSL17323.1"/>
    <property type="molecule type" value="Genomic_DNA"/>
</dbReference>
<proteinExistence type="predicted"/>
<reference evidence="1 2" key="1">
    <citation type="submission" date="2018-03" db="EMBL/GenBank/DDBJ databases">
        <title>Genomic Encyclopedia of Archaeal and Bacterial Type Strains, Phase II (KMG-II): from individual species to whole genera.</title>
        <authorList>
            <person name="Goeker M."/>
        </authorList>
    </citation>
    <scope>NUCLEOTIDE SEQUENCE [LARGE SCALE GENOMIC DNA]</scope>
    <source>
        <strain evidence="1 2">DSM 18107</strain>
    </source>
</reference>
<dbReference type="AlphaFoldDB" id="A0A2P8F6H3"/>
<dbReference type="Proteomes" id="UP000240978">
    <property type="component" value="Unassembled WGS sequence"/>
</dbReference>
<name>A0A2P8F6H3_9BACT</name>
<organism evidence="1 2">
    <name type="scientific">Chitinophaga ginsengisoli</name>
    <dbReference type="NCBI Taxonomy" id="363837"/>
    <lineage>
        <taxon>Bacteria</taxon>
        <taxon>Pseudomonadati</taxon>
        <taxon>Bacteroidota</taxon>
        <taxon>Chitinophagia</taxon>
        <taxon>Chitinophagales</taxon>
        <taxon>Chitinophagaceae</taxon>
        <taxon>Chitinophaga</taxon>
    </lineage>
</organism>
<evidence type="ECO:0000313" key="1">
    <source>
        <dbReference type="EMBL" id="PSL17323.1"/>
    </source>
</evidence>
<sequence length="78" mass="8588">NGGNEAIPNAELYSTHIENLIRAENNVPLRAFYGLDVSGAGDSSTRLIKAGTRQSLYYDATGGTNYKMLSKKQIPYKY</sequence>
<comment type="caution">
    <text evidence="1">The sequence shown here is derived from an EMBL/GenBank/DDBJ whole genome shotgun (WGS) entry which is preliminary data.</text>
</comment>
<protein>
    <submittedName>
        <fullName evidence="1">Uncharacterized protein</fullName>
    </submittedName>
</protein>
<gene>
    <name evidence="1" type="ORF">CLV42_1504</name>
</gene>